<reference evidence="1 2" key="1">
    <citation type="submission" date="2021-06" db="EMBL/GenBank/DDBJ databases">
        <title>Caerostris extrusa draft genome.</title>
        <authorList>
            <person name="Kono N."/>
            <person name="Arakawa K."/>
        </authorList>
    </citation>
    <scope>NUCLEOTIDE SEQUENCE [LARGE SCALE GENOMIC DNA]</scope>
</reference>
<name>A0AAV4T631_CAEEX</name>
<comment type="caution">
    <text evidence="1">The sequence shown here is derived from an EMBL/GenBank/DDBJ whole genome shotgun (WGS) entry which is preliminary data.</text>
</comment>
<proteinExistence type="predicted"/>
<dbReference type="Proteomes" id="UP001054945">
    <property type="component" value="Unassembled WGS sequence"/>
</dbReference>
<keyword evidence="2" id="KW-1185">Reference proteome</keyword>
<evidence type="ECO:0000313" key="1">
    <source>
        <dbReference type="EMBL" id="GIY40897.1"/>
    </source>
</evidence>
<protein>
    <submittedName>
        <fullName evidence="1">Uncharacterized protein</fullName>
    </submittedName>
</protein>
<evidence type="ECO:0000313" key="2">
    <source>
        <dbReference type="Proteomes" id="UP001054945"/>
    </source>
</evidence>
<organism evidence="1 2">
    <name type="scientific">Caerostris extrusa</name>
    <name type="common">Bark spider</name>
    <name type="synonym">Caerostris bankana</name>
    <dbReference type="NCBI Taxonomy" id="172846"/>
    <lineage>
        <taxon>Eukaryota</taxon>
        <taxon>Metazoa</taxon>
        <taxon>Ecdysozoa</taxon>
        <taxon>Arthropoda</taxon>
        <taxon>Chelicerata</taxon>
        <taxon>Arachnida</taxon>
        <taxon>Araneae</taxon>
        <taxon>Araneomorphae</taxon>
        <taxon>Entelegynae</taxon>
        <taxon>Araneoidea</taxon>
        <taxon>Araneidae</taxon>
        <taxon>Caerostris</taxon>
    </lineage>
</organism>
<sequence>MLCEACISYTYNSRRYMSLHLRTCALQLRHAITQVYKYTHVHKGTYVQPYCIQIWFWFGFDSSQSLHCTLCSQSGQVSAGFGAIFTNHATVRRVPHDQGSILKPPMVPKIRRR</sequence>
<accession>A0AAV4T631</accession>
<dbReference type="EMBL" id="BPLR01010673">
    <property type="protein sequence ID" value="GIY40897.1"/>
    <property type="molecule type" value="Genomic_DNA"/>
</dbReference>
<dbReference type="AlphaFoldDB" id="A0AAV4T631"/>
<gene>
    <name evidence="1" type="ORF">CEXT_393731</name>
</gene>